<reference evidence="6" key="1">
    <citation type="submission" date="2015-06" db="EMBL/GenBank/DDBJ databases">
        <authorList>
            <person name="Bertelli C."/>
        </authorList>
    </citation>
    <scope>NUCLEOTIDE SEQUENCE [LARGE SCALE GENOMIC DNA]</scope>
    <source>
        <strain evidence="6">CRIB-30</strain>
    </source>
</reference>
<dbReference type="AlphaFoldDB" id="A0A0H5DSR8"/>
<keyword evidence="2" id="KW-0472">Membrane</keyword>
<proteinExistence type="predicted"/>
<feature type="domain" description="UPF0242" evidence="3">
    <location>
        <begin position="13"/>
        <end position="199"/>
    </location>
</feature>
<protein>
    <submittedName>
        <fullName evidence="5">Conserved putative membrane protein</fullName>
    </submittedName>
</protein>
<evidence type="ECO:0000259" key="3">
    <source>
        <dbReference type="Pfam" id="PF06785"/>
    </source>
</evidence>
<gene>
    <name evidence="5" type="ORF">ELAC_1521</name>
</gene>
<evidence type="ECO:0000256" key="2">
    <source>
        <dbReference type="SAM" id="Phobius"/>
    </source>
</evidence>
<dbReference type="OrthoDB" id="21480at2"/>
<dbReference type="Pfam" id="PF06785">
    <property type="entry name" value="UPF0242"/>
    <property type="match status" value="1"/>
</dbReference>
<evidence type="ECO:0000313" key="5">
    <source>
        <dbReference type="EMBL" id="CRX38849.1"/>
    </source>
</evidence>
<keyword evidence="2" id="KW-0812">Transmembrane</keyword>
<feature type="domain" description="UPF0242" evidence="4">
    <location>
        <begin position="253"/>
        <end position="401"/>
    </location>
</feature>
<keyword evidence="2" id="KW-1133">Transmembrane helix</keyword>
<sequence>MSKGGSGLRPLLLTVLFYTLPLSLIIGAAGYFGISLYSSKFLSMGLFVISMGSIAIYMELRQKVSSELPQEELPPVAEEPLVLDFLPAEGKESEEAANTAFLQLEKELREEIAFRNEEIQRLNQERERERVEKELKEEELDSAQRLFEEKLEEEKLRNIGLQETVSDLKSRLEFKQEEIDKLGGKIRDLTYEIKTLLQIADMSIISEVRDKNEKEEDLFRNISLSSPPLSKSDKVEKLPQDSYLAPESVKNLEDAKKQLRRCLDIAQKITGSHYIRGQAARFRDMADHYALDLRRLCDSLRSENGAAVIVYSPRENRLLFINNHVKTILGYSPEKFVQDFESIVQEGMGDWKKVVGQLSTLHEAKTSLVMKNKNNEDVVVQCLLGMIPTGVFKSHVMGVLYH</sequence>
<evidence type="ECO:0000313" key="6">
    <source>
        <dbReference type="Proteomes" id="UP000220251"/>
    </source>
</evidence>
<dbReference type="InterPro" id="IPR040578">
    <property type="entry name" value="UPF0242_PAS"/>
</dbReference>
<feature type="transmembrane region" description="Helical" evidence="2">
    <location>
        <begin position="40"/>
        <end position="58"/>
    </location>
</feature>
<dbReference type="InterPro" id="IPR009623">
    <property type="entry name" value="UPF0242_N"/>
</dbReference>
<accession>A0A0H5DSR8</accession>
<dbReference type="EMBL" id="CWGJ01000025">
    <property type="protein sequence ID" value="CRX38849.1"/>
    <property type="molecule type" value="Genomic_DNA"/>
</dbReference>
<name>A0A0H5DSR8_9BACT</name>
<dbReference type="Proteomes" id="UP000220251">
    <property type="component" value="Unassembled WGS sequence"/>
</dbReference>
<dbReference type="Pfam" id="PF18095">
    <property type="entry name" value="PAS_12"/>
    <property type="match status" value="1"/>
</dbReference>
<evidence type="ECO:0000259" key="4">
    <source>
        <dbReference type="Pfam" id="PF18095"/>
    </source>
</evidence>
<dbReference type="RefSeq" id="WP_098038711.1">
    <property type="nucleotide sequence ID" value="NZ_CWGJ01000025.1"/>
</dbReference>
<feature type="transmembrane region" description="Helical" evidence="2">
    <location>
        <begin position="12"/>
        <end position="34"/>
    </location>
</feature>
<feature type="coiled-coil region" evidence="1">
    <location>
        <begin position="105"/>
        <end position="185"/>
    </location>
</feature>
<organism evidence="5 6">
    <name type="scientific">Estrella lausannensis</name>
    <dbReference type="NCBI Taxonomy" id="483423"/>
    <lineage>
        <taxon>Bacteria</taxon>
        <taxon>Pseudomonadati</taxon>
        <taxon>Chlamydiota</taxon>
        <taxon>Chlamydiia</taxon>
        <taxon>Parachlamydiales</taxon>
        <taxon>Candidatus Criblamydiaceae</taxon>
        <taxon>Estrella</taxon>
    </lineage>
</organism>
<evidence type="ECO:0000256" key="1">
    <source>
        <dbReference type="SAM" id="Coils"/>
    </source>
</evidence>
<keyword evidence="1" id="KW-0175">Coiled coil</keyword>
<keyword evidence="6" id="KW-1185">Reference proteome</keyword>